<protein>
    <submittedName>
        <fullName evidence="1">Transposase</fullName>
    </submittedName>
</protein>
<organism evidence="1 2">
    <name type="scientific">Candidatus Accumulibacter vicinus</name>
    <dbReference type="NCBI Taxonomy" id="2954382"/>
    <lineage>
        <taxon>Bacteria</taxon>
        <taxon>Pseudomonadati</taxon>
        <taxon>Pseudomonadota</taxon>
        <taxon>Betaproteobacteria</taxon>
        <taxon>Candidatus Accumulibacter</taxon>
    </lineage>
</organism>
<reference evidence="1 2" key="1">
    <citation type="submission" date="2014-07" db="EMBL/GenBank/DDBJ databases">
        <title>Expanding our view of genomic diversity in Candidatus Accumulibacter clades.</title>
        <authorList>
            <person name="Skennerton C.T."/>
            <person name="Barr J.J."/>
            <person name="Slater F.R."/>
            <person name="Bond P.L."/>
            <person name="Tyson G.W."/>
        </authorList>
    </citation>
    <scope>NUCLEOTIDE SEQUENCE [LARGE SCALE GENOMIC DNA]</scope>
    <source>
        <strain evidence="2">SK-01</strain>
    </source>
</reference>
<gene>
    <name evidence="1" type="ORF">CAPSK01_002472</name>
</gene>
<dbReference type="InterPro" id="IPR051698">
    <property type="entry name" value="Transposase_11-like"/>
</dbReference>
<comment type="caution">
    <text evidence="1">The sequence shown here is derived from an EMBL/GenBank/DDBJ whole genome shotgun (WGS) entry which is preliminary data.</text>
</comment>
<dbReference type="EMBL" id="JDSS02000024">
    <property type="protein sequence ID" value="KFB67884.1"/>
    <property type="molecule type" value="Genomic_DNA"/>
</dbReference>
<evidence type="ECO:0000313" key="2">
    <source>
        <dbReference type="Proteomes" id="UP000019812"/>
    </source>
</evidence>
<evidence type="ECO:0000313" key="1">
    <source>
        <dbReference type="EMBL" id="KFB67884.1"/>
    </source>
</evidence>
<dbReference type="PANTHER" id="PTHR30298:SF0">
    <property type="entry name" value="PROTEIN YBFL-RELATED"/>
    <property type="match status" value="1"/>
</dbReference>
<dbReference type="PANTHER" id="PTHR30298">
    <property type="entry name" value="H REPEAT-ASSOCIATED PREDICTED TRANSPOSASE"/>
    <property type="match status" value="1"/>
</dbReference>
<accession>A0A084XZJ0</accession>
<name>A0A084XZJ0_9PROT</name>
<dbReference type="Proteomes" id="UP000019812">
    <property type="component" value="Unassembled WGS sequence"/>
</dbReference>
<proteinExistence type="predicted"/>
<dbReference type="STRING" id="1457154.CAPSK01_002472"/>
<dbReference type="AlphaFoldDB" id="A0A084XZJ0"/>
<sequence length="90" mass="10647">MQLLRPTCHGLHWTLDVVFREDQCRAREGHSARNFSVLRKFVLATVRREEGSKMGLRRRRIHADRNEIYRESLINLAFPGQTHKDSIKYA</sequence>